<protein>
    <submittedName>
        <fullName evidence="1">Uncharacterized protein</fullName>
    </submittedName>
</protein>
<dbReference type="KEGG" id="abac:LuPra_04337"/>
<gene>
    <name evidence="1" type="ORF">LuPra_04337</name>
</gene>
<reference evidence="1 2" key="1">
    <citation type="journal article" date="2016" name="Genome Announc.">
        <title>First Complete Genome Sequence of a Subdivision 6 Acidobacterium Strain.</title>
        <authorList>
            <person name="Huang S."/>
            <person name="Vieira S."/>
            <person name="Bunk B."/>
            <person name="Riedel T."/>
            <person name="Sproer C."/>
            <person name="Overmann J."/>
        </authorList>
    </citation>
    <scope>NUCLEOTIDE SEQUENCE [LARGE SCALE GENOMIC DNA]</scope>
    <source>
        <strain evidence="2">DSM 100886 HEG_-6_39</strain>
    </source>
</reference>
<evidence type="ECO:0000313" key="2">
    <source>
        <dbReference type="Proteomes" id="UP000076079"/>
    </source>
</evidence>
<proteinExistence type="predicted"/>
<dbReference type="STRING" id="1855912.LuPra_04337"/>
<dbReference type="Proteomes" id="UP000076079">
    <property type="component" value="Chromosome"/>
</dbReference>
<dbReference type="AlphaFoldDB" id="A0A143PR54"/>
<evidence type="ECO:0000313" key="1">
    <source>
        <dbReference type="EMBL" id="AMY11092.1"/>
    </source>
</evidence>
<dbReference type="EMBL" id="CP015136">
    <property type="protein sequence ID" value="AMY11092.1"/>
    <property type="molecule type" value="Genomic_DNA"/>
</dbReference>
<name>A0A143PR54_LUTPR</name>
<sequence>MKDDFEVLEDGERRPVVSSRYLASTSAVTRRDVLPPSLKDARLDEVVTNRALADAPAFVQLLDDLNISSYDSHRNFSVPSAPTWSARYPPGCRRWIAA</sequence>
<accession>A0A143PR54</accession>
<reference evidence="2" key="2">
    <citation type="submission" date="2016-04" db="EMBL/GenBank/DDBJ databases">
        <title>First Complete Genome Sequence of a Subdivision 6 Acidobacterium.</title>
        <authorList>
            <person name="Huang S."/>
            <person name="Vieira S."/>
            <person name="Bunk B."/>
            <person name="Riedel T."/>
            <person name="Sproeer C."/>
            <person name="Overmann J."/>
        </authorList>
    </citation>
    <scope>NUCLEOTIDE SEQUENCE [LARGE SCALE GENOMIC DNA]</scope>
    <source>
        <strain evidence="2">DSM 100886 HEG_-6_39</strain>
    </source>
</reference>
<organism evidence="1 2">
    <name type="scientific">Luteitalea pratensis</name>
    <dbReference type="NCBI Taxonomy" id="1855912"/>
    <lineage>
        <taxon>Bacteria</taxon>
        <taxon>Pseudomonadati</taxon>
        <taxon>Acidobacteriota</taxon>
        <taxon>Vicinamibacteria</taxon>
        <taxon>Vicinamibacterales</taxon>
        <taxon>Vicinamibacteraceae</taxon>
        <taxon>Luteitalea</taxon>
    </lineage>
</organism>
<dbReference type="RefSeq" id="WP_110172675.1">
    <property type="nucleotide sequence ID" value="NZ_CP015136.1"/>
</dbReference>
<keyword evidence="2" id="KW-1185">Reference proteome</keyword>